<dbReference type="Gene3D" id="3.40.50.150">
    <property type="entry name" value="Vaccinia Virus protein VP39"/>
    <property type="match status" value="1"/>
</dbReference>
<evidence type="ECO:0000256" key="1">
    <source>
        <dbReference type="ARBA" id="ARBA00038158"/>
    </source>
</evidence>
<evidence type="ECO:0000313" key="3">
    <source>
        <dbReference type="EMBL" id="TEA14151.1"/>
    </source>
</evidence>
<accession>A0A4R8TB37</accession>
<organism evidence="3 4">
    <name type="scientific">Colletotrichum sidae</name>
    <dbReference type="NCBI Taxonomy" id="1347389"/>
    <lineage>
        <taxon>Eukaryota</taxon>
        <taxon>Fungi</taxon>
        <taxon>Dikarya</taxon>
        <taxon>Ascomycota</taxon>
        <taxon>Pezizomycotina</taxon>
        <taxon>Sordariomycetes</taxon>
        <taxon>Hypocreomycetidae</taxon>
        <taxon>Glomerellales</taxon>
        <taxon>Glomerellaceae</taxon>
        <taxon>Colletotrichum</taxon>
        <taxon>Colletotrichum orbiculare species complex</taxon>
    </lineage>
</organism>
<evidence type="ECO:0000256" key="2">
    <source>
        <dbReference type="SAM" id="MobiDB-lite"/>
    </source>
</evidence>
<name>A0A4R8TB37_9PEZI</name>
<dbReference type="GO" id="GO:0008168">
    <property type="term" value="F:methyltransferase activity"/>
    <property type="evidence" value="ECO:0007669"/>
    <property type="project" value="TreeGrafter"/>
</dbReference>
<protein>
    <submittedName>
        <fullName evidence="3">Secondary metabolism regulator LAE1</fullName>
    </submittedName>
</protein>
<dbReference type="PANTHER" id="PTHR43591">
    <property type="entry name" value="METHYLTRANSFERASE"/>
    <property type="match status" value="1"/>
</dbReference>
<dbReference type="SUPFAM" id="SSF53335">
    <property type="entry name" value="S-adenosyl-L-methionine-dependent methyltransferases"/>
    <property type="match status" value="1"/>
</dbReference>
<dbReference type="Pfam" id="PF13489">
    <property type="entry name" value="Methyltransf_23"/>
    <property type="match status" value="1"/>
</dbReference>
<feature type="region of interest" description="Disordered" evidence="2">
    <location>
        <begin position="1"/>
        <end position="29"/>
    </location>
</feature>
<keyword evidence="4" id="KW-1185">Reference proteome</keyword>
<comment type="caution">
    <text evidence="3">The sequence shown here is derived from an EMBL/GenBank/DDBJ whole genome shotgun (WGS) entry which is preliminary data.</text>
</comment>
<evidence type="ECO:0000313" key="4">
    <source>
        <dbReference type="Proteomes" id="UP000295604"/>
    </source>
</evidence>
<reference evidence="3 4" key="1">
    <citation type="submission" date="2018-11" db="EMBL/GenBank/DDBJ databases">
        <title>Genome sequence and assembly of Colletotrichum sidae.</title>
        <authorList>
            <person name="Gan P."/>
            <person name="Shirasu K."/>
        </authorList>
    </citation>
    <scope>NUCLEOTIDE SEQUENCE [LARGE SCALE GENOMIC DNA]</scope>
    <source>
        <strain evidence="3 4">CBS 518.97</strain>
    </source>
</reference>
<comment type="similarity">
    <text evidence="1">Belongs to the methyltransferase superfamily. LaeA methyltransferase family.</text>
</comment>
<dbReference type="InterPro" id="IPR029063">
    <property type="entry name" value="SAM-dependent_MTases_sf"/>
</dbReference>
<proteinExistence type="inferred from homology"/>
<dbReference type="CDD" id="cd02440">
    <property type="entry name" value="AdoMet_MTases"/>
    <property type="match status" value="1"/>
</dbReference>
<dbReference type="Proteomes" id="UP000295604">
    <property type="component" value="Unassembled WGS sequence"/>
</dbReference>
<sequence length="286" mass="32931">MSGHDNDAVIAAEEITDDDSSVSRTSLASSTTSVASSIREYRQENGRTYHKYKDGRYILPNDDRENDRLAQVIGIDLSAMQPAFVPPNVQFQIDDAEEPWTFSDPFDYIHSRLMTGSISNWEKYVQKCYDNLAPGGYLELNETDIAPECDDGTLKEDSALVRSVRLWYEAMEALGTPFETFSRKKDVLIKIGFDNVHMQRFKWPTNGWPKDQRYKEMGIWNYQNLAPNWEWLLMASLTRELGWTKEEVMILGMDARQDLGNRSIHAYFNIWSIYGRKPLKAETASP</sequence>
<dbReference type="AlphaFoldDB" id="A0A4R8TB37"/>
<dbReference type="EMBL" id="QAPF01000173">
    <property type="protein sequence ID" value="TEA14151.1"/>
    <property type="molecule type" value="Genomic_DNA"/>
</dbReference>
<dbReference type="PANTHER" id="PTHR43591:SF105">
    <property type="entry name" value="METHYLTRANSFERASE DOMAIN-CONTAINING PROTEIN-RELATED"/>
    <property type="match status" value="1"/>
</dbReference>
<gene>
    <name evidence="3" type="ORF">C8034_v003716</name>
</gene>